<feature type="region of interest" description="Disordered" evidence="1">
    <location>
        <begin position="286"/>
        <end position="305"/>
    </location>
</feature>
<name>A0AAE1Z5T5_SCHME</name>
<dbReference type="InterPro" id="IPR039267">
    <property type="entry name" value="Lsm11"/>
</dbReference>
<feature type="region of interest" description="Disordered" evidence="1">
    <location>
        <begin position="1"/>
        <end position="26"/>
    </location>
</feature>
<gene>
    <name evidence="3" type="ORF">MN116_008302</name>
</gene>
<dbReference type="AlphaFoldDB" id="A0AAE1Z5T5"/>
<feature type="compositionally biased region" description="Polar residues" evidence="1">
    <location>
        <begin position="1"/>
        <end position="24"/>
    </location>
</feature>
<feature type="region of interest" description="Disordered" evidence="1">
    <location>
        <begin position="121"/>
        <end position="161"/>
    </location>
</feature>
<dbReference type="SUPFAM" id="SSF50182">
    <property type="entry name" value="Sm-like ribonucleoproteins"/>
    <property type="match status" value="1"/>
</dbReference>
<dbReference type="Pfam" id="PF01423">
    <property type="entry name" value="LSM"/>
    <property type="match status" value="1"/>
</dbReference>
<reference evidence="3" key="2">
    <citation type="journal article" date="2023" name="Infect Dis Poverty">
        <title>Chromosome-scale genome of the human blood fluke Schistosoma mekongi and its implications for public health.</title>
        <authorList>
            <person name="Zhou M."/>
            <person name="Xu L."/>
            <person name="Xu D."/>
            <person name="Chen W."/>
            <person name="Khan J."/>
            <person name="Hu Y."/>
            <person name="Huang H."/>
            <person name="Wei H."/>
            <person name="Zhang Y."/>
            <person name="Chusongsang P."/>
            <person name="Tanasarnprasert K."/>
            <person name="Hu X."/>
            <person name="Limpanont Y."/>
            <person name="Lv Z."/>
        </authorList>
    </citation>
    <scope>NUCLEOTIDE SEQUENCE</scope>
    <source>
        <strain evidence="3">LV_2022a</strain>
    </source>
</reference>
<dbReference type="Gene3D" id="2.30.30.100">
    <property type="match status" value="1"/>
</dbReference>
<dbReference type="GO" id="GO:0006398">
    <property type="term" value="P:mRNA 3'-end processing by stem-loop binding and cleavage"/>
    <property type="evidence" value="ECO:0007669"/>
    <property type="project" value="TreeGrafter"/>
</dbReference>
<dbReference type="PANTHER" id="PTHR21415:SF1">
    <property type="entry name" value="U7 SNRNA-ASSOCIATED SM-LIKE PROTEIN LSM11"/>
    <property type="match status" value="1"/>
</dbReference>
<protein>
    <recommendedName>
        <fullName evidence="2">Sm domain-containing protein</fullName>
    </recommendedName>
</protein>
<comment type="caution">
    <text evidence="3">The sequence shown here is derived from an EMBL/GenBank/DDBJ whole genome shotgun (WGS) entry which is preliminary data.</text>
</comment>
<sequence>MADSSSSVSICENSLSDTNNSQLGAKSRRSRSLLKYWDSFDPTRIHYGRGSQLRKQRLYSPMASLWKAMHNQSQVMVMTRGLREPRASLIGNLVAFDRYWNLVLKNVTEYSVNLPKSALRGYGKPGRSKKRREQRLKSSQRNGDEITSQLKKGSNFCSDPSNKIDIQRKDVLSTQPSEIGQLFLVQYDNCLKDEIMEKNNETNVVKPIRLLGKSPPSDDADDNQPTTKCNYRVNKSTLANIHDQLGENNNLSNWTPSMVHLNERNMSELSDISLWYSLKAHRNPLTEKQHNQSDTDVSNDKTTTTNLFSDDNEQLFIRGANIILVRIISEK</sequence>
<evidence type="ECO:0000259" key="2">
    <source>
        <dbReference type="Pfam" id="PF01423"/>
    </source>
</evidence>
<reference evidence="3" key="1">
    <citation type="submission" date="2022-04" db="EMBL/GenBank/DDBJ databases">
        <authorList>
            <person name="Xu L."/>
            <person name="Lv Z."/>
        </authorList>
    </citation>
    <scope>NUCLEOTIDE SEQUENCE</scope>
    <source>
        <strain evidence="3">LV_2022a</strain>
    </source>
</reference>
<keyword evidence="4" id="KW-1185">Reference proteome</keyword>
<dbReference type="GO" id="GO:0071209">
    <property type="term" value="F:U7 snRNA binding"/>
    <property type="evidence" value="ECO:0007669"/>
    <property type="project" value="InterPro"/>
</dbReference>
<feature type="compositionally biased region" description="Polar residues" evidence="1">
    <location>
        <begin position="294"/>
        <end position="305"/>
    </location>
</feature>
<proteinExistence type="predicted"/>
<evidence type="ECO:0000256" key="1">
    <source>
        <dbReference type="SAM" id="MobiDB-lite"/>
    </source>
</evidence>
<feature type="compositionally biased region" description="Polar residues" evidence="1">
    <location>
        <begin position="137"/>
        <end position="161"/>
    </location>
</feature>
<accession>A0AAE1Z5T5</accession>
<evidence type="ECO:0000313" key="4">
    <source>
        <dbReference type="Proteomes" id="UP001292079"/>
    </source>
</evidence>
<feature type="domain" description="Sm" evidence="2">
    <location>
        <begin position="73"/>
        <end position="113"/>
    </location>
</feature>
<dbReference type="InterPro" id="IPR001163">
    <property type="entry name" value="Sm_dom_euk/arc"/>
</dbReference>
<organism evidence="3 4">
    <name type="scientific">Schistosoma mekongi</name>
    <name type="common">Parasitic worm</name>
    <dbReference type="NCBI Taxonomy" id="38744"/>
    <lineage>
        <taxon>Eukaryota</taxon>
        <taxon>Metazoa</taxon>
        <taxon>Spiralia</taxon>
        <taxon>Lophotrochozoa</taxon>
        <taxon>Platyhelminthes</taxon>
        <taxon>Trematoda</taxon>
        <taxon>Digenea</taxon>
        <taxon>Strigeidida</taxon>
        <taxon>Schistosomatoidea</taxon>
        <taxon>Schistosomatidae</taxon>
        <taxon>Schistosoma</taxon>
    </lineage>
</organism>
<dbReference type="InterPro" id="IPR010920">
    <property type="entry name" value="LSM_dom_sf"/>
</dbReference>
<dbReference type="PANTHER" id="PTHR21415">
    <property type="entry name" value="U7 SNRNA-ASSOCIATED SM-LIKE PROTEIN LSM11"/>
    <property type="match status" value="1"/>
</dbReference>
<dbReference type="GO" id="GO:0005683">
    <property type="term" value="C:U7 snRNP"/>
    <property type="evidence" value="ECO:0007669"/>
    <property type="project" value="TreeGrafter"/>
</dbReference>
<dbReference type="EMBL" id="JALJAT010000007">
    <property type="protein sequence ID" value="KAK4468136.1"/>
    <property type="molecule type" value="Genomic_DNA"/>
</dbReference>
<evidence type="ECO:0000313" key="3">
    <source>
        <dbReference type="EMBL" id="KAK4468136.1"/>
    </source>
</evidence>
<dbReference type="Proteomes" id="UP001292079">
    <property type="component" value="Unassembled WGS sequence"/>
</dbReference>